<protein>
    <submittedName>
        <fullName evidence="2">Uncharacterized protein</fullName>
    </submittedName>
</protein>
<name>A0A5N6VNR5_9EURO</name>
<evidence type="ECO:0000256" key="1">
    <source>
        <dbReference type="SAM" id="Phobius"/>
    </source>
</evidence>
<evidence type="ECO:0000313" key="3">
    <source>
        <dbReference type="Proteomes" id="UP000325433"/>
    </source>
</evidence>
<proteinExistence type="predicted"/>
<keyword evidence="3" id="KW-1185">Reference proteome</keyword>
<feature type="transmembrane region" description="Helical" evidence="1">
    <location>
        <begin position="83"/>
        <end position="104"/>
    </location>
</feature>
<keyword evidence="1" id="KW-0472">Membrane</keyword>
<reference evidence="3" key="1">
    <citation type="submission" date="2019-04" db="EMBL/GenBank/DDBJ databases">
        <title>Friends and foes A comparative genomics studyof 23 Aspergillus species from section Flavi.</title>
        <authorList>
            <consortium name="DOE Joint Genome Institute"/>
            <person name="Kjaerbolling I."/>
            <person name="Vesth T."/>
            <person name="Frisvad J.C."/>
            <person name="Nybo J.L."/>
            <person name="Theobald S."/>
            <person name="Kildgaard S."/>
            <person name="Isbrandt T."/>
            <person name="Kuo A."/>
            <person name="Sato A."/>
            <person name="Lyhne E.K."/>
            <person name="Kogle M.E."/>
            <person name="Wiebenga A."/>
            <person name="Kun R.S."/>
            <person name="Lubbers R.J."/>
            <person name="Makela M.R."/>
            <person name="Barry K."/>
            <person name="Chovatia M."/>
            <person name="Clum A."/>
            <person name="Daum C."/>
            <person name="Haridas S."/>
            <person name="He G."/>
            <person name="LaButti K."/>
            <person name="Lipzen A."/>
            <person name="Mondo S."/>
            <person name="Riley R."/>
            <person name="Salamov A."/>
            <person name="Simmons B.A."/>
            <person name="Magnuson J.K."/>
            <person name="Henrissat B."/>
            <person name="Mortensen U.H."/>
            <person name="Larsen T.O."/>
            <person name="Devries R.P."/>
            <person name="Grigoriev I.V."/>
            <person name="Machida M."/>
            <person name="Baker S.E."/>
            <person name="Andersen M.R."/>
        </authorList>
    </citation>
    <scope>NUCLEOTIDE SEQUENCE [LARGE SCALE GENOMIC DNA]</scope>
    <source>
        <strain evidence="3">CBS 130015</strain>
    </source>
</reference>
<accession>A0A5N6VNR5</accession>
<gene>
    <name evidence="2" type="ORF">BDV41DRAFT_399920</name>
</gene>
<organism evidence="2 3">
    <name type="scientific">Aspergillus transmontanensis</name>
    <dbReference type="NCBI Taxonomy" id="1034304"/>
    <lineage>
        <taxon>Eukaryota</taxon>
        <taxon>Fungi</taxon>
        <taxon>Dikarya</taxon>
        <taxon>Ascomycota</taxon>
        <taxon>Pezizomycotina</taxon>
        <taxon>Eurotiomycetes</taxon>
        <taxon>Eurotiomycetidae</taxon>
        <taxon>Eurotiales</taxon>
        <taxon>Aspergillaceae</taxon>
        <taxon>Aspergillus</taxon>
        <taxon>Aspergillus subgen. Circumdati</taxon>
    </lineage>
</organism>
<dbReference type="Proteomes" id="UP000325433">
    <property type="component" value="Unassembled WGS sequence"/>
</dbReference>
<dbReference type="EMBL" id="ML738356">
    <property type="protein sequence ID" value="KAE8310224.1"/>
    <property type="molecule type" value="Genomic_DNA"/>
</dbReference>
<keyword evidence="1" id="KW-1133">Transmembrane helix</keyword>
<keyword evidence="1" id="KW-0812">Transmembrane</keyword>
<sequence>MISRIEIIPVDVRGSPDGTSRISTEKAGRREEGLTWVYHPCCQMAPNGPQTREIPKRKDQCGRTSLVTWSARLALIDKNVRSLAELSLAIFILTSSPALFVLSLCL</sequence>
<evidence type="ECO:0000313" key="2">
    <source>
        <dbReference type="EMBL" id="KAE8310224.1"/>
    </source>
</evidence>
<dbReference type="AlphaFoldDB" id="A0A5N6VNR5"/>